<evidence type="ECO:0000313" key="2">
    <source>
        <dbReference type="EMBL" id="KAL1553812.1"/>
    </source>
</evidence>
<organism evidence="2 3">
    <name type="scientific">Salvia divinorum</name>
    <name type="common">Maria pastora</name>
    <name type="synonym">Diviner's sage</name>
    <dbReference type="NCBI Taxonomy" id="28513"/>
    <lineage>
        <taxon>Eukaryota</taxon>
        <taxon>Viridiplantae</taxon>
        <taxon>Streptophyta</taxon>
        <taxon>Embryophyta</taxon>
        <taxon>Tracheophyta</taxon>
        <taxon>Spermatophyta</taxon>
        <taxon>Magnoliopsida</taxon>
        <taxon>eudicotyledons</taxon>
        <taxon>Gunneridae</taxon>
        <taxon>Pentapetalae</taxon>
        <taxon>asterids</taxon>
        <taxon>lamiids</taxon>
        <taxon>Lamiales</taxon>
        <taxon>Lamiaceae</taxon>
        <taxon>Nepetoideae</taxon>
        <taxon>Mentheae</taxon>
        <taxon>Salviinae</taxon>
        <taxon>Salvia</taxon>
        <taxon>Salvia subgen. Calosphace</taxon>
    </lineage>
</organism>
<sequence>MSMKIKGGFLDPTTPYGLAAREDVRAKHKYQTLKQDYHDLQKEVGIMRSRVEVGKQSKMALAAEVRFLRKRFSYLVKMKTKNSPQKEKLGQSPNLQKQTKQTERLRRKEATLPILPPIPEVRLKKKQYVIKEVGLFGTSPVGKHHRKMLMLDGGKESTQRILTMNTDFSHKVRIDTGKVNLMQITAPFRDLNKKGRMYANDTAPSNASPAFDLNQVNSSSVRESSLPSRAPIFDLNEISMGDEDEDFQTNDEVVKYEESRRSLMRHPNDEVQNDLMMSICRNAGEGSSRAGKRKISWQDPVALRV</sequence>
<comment type="caution">
    <text evidence="2">The sequence shown here is derived from an EMBL/GenBank/DDBJ whole genome shotgun (WGS) entry which is preliminary data.</text>
</comment>
<dbReference type="PANTHER" id="PTHR34807:SF3">
    <property type="entry name" value="OS08G0270800 PROTEIN"/>
    <property type="match status" value="1"/>
</dbReference>
<evidence type="ECO:0000313" key="3">
    <source>
        <dbReference type="Proteomes" id="UP001567538"/>
    </source>
</evidence>
<name>A0ABD1HBK3_SALDI</name>
<keyword evidence="3" id="KW-1185">Reference proteome</keyword>
<feature type="region of interest" description="Disordered" evidence="1">
    <location>
        <begin position="80"/>
        <end position="105"/>
    </location>
</feature>
<evidence type="ECO:0000256" key="1">
    <source>
        <dbReference type="SAM" id="MobiDB-lite"/>
    </source>
</evidence>
<proteinExistence type="predicted"/>
<dbReference type="Proteomes" id="UP001567538">
    <property type="component" value="Unassembled WGS sequence"/>
</dbReference>
<accession>A0ABD1HBK3</accession>
<dbReference type="EMBL" id="JBEAFC010000006">
    <property type="protein sequence ID" value="KAL1553812.1"/>
    <property type="molecule type" value="Genomic_DNA"/>
</dbReference>
<gene>
    <name evidence="2" type="ORF">AAHA92_14439</name>
</gene>
<reference evidence="2 3" key="1">
    <citation type="submission" date="2024-06" db="EMBL/GenBank/DDBJ databases">
        <title>A chromosome level genome sequence of Diviner's sage (Salvia divinorum).</title>
        <authorList>
            <person name="Ford S.A."/>
            <person name="Ro D.-K."/>
            <person name="Ness R.W."/>
            <person name="Phillips M.A."/>
        </authorList>
    </citation>
    <scope>NUCLEOTIDE SEQUENCE [LARGE SCALE GENOMIC DNA]</scope>
    <source>
        <strain evidence="2">SAF-2024a</strain>
        <tissue evidence="2">Leaf</tissue>
    </source>
</reference>
<protein>
    <submittedName>
        <fullName evidence="2">Uncharacterized protein</fullName>
    </submittedName>
</protein>
<dbReference type="PANTHER" id="PTHR34807">
    <property type="entry name" value="OS08G0270800 PROTEIN"/>
    <property type="match status" value="1"/>
</dbReference>
<dbReference type="AlphaFoldDB" id="A0ABD1HBK3"/>